<evidence type="ECO:0000313" key="1">
    <source>
        <dbReference type="EMBL" id="AEO97077.1"/>
    </source>
</evidence>
<dbReference type="OrthoDB" id="23174at10239"/>
<dbReference type="KEGG" id="vg:14675239"/>
<organismHost>
    <name type="scientific">Salmonella enterica</name>
    <name type="common">Salmonella choleraesuis</name>
    <dbReference type="NCBI Taxonomy" id="28901"/>
</organismHost>
<organism evidence="1 2">
    <name type="scientific">Salmonella phage S16</name>
    <name type="common">Salmonella phage vB_SenM-S16</name>
    <dbReference type="NCBI Taxonomy" id="1087482"/>
    <lineage>
        <taxon>Viruses</taxon>
        <taxon>Duplodnaviria</taxon>
        <taxon>Heunggongvirae</taxon>
        <taxon>Uroviricota</taxon>
        <taxon>Caudoviricetes</taxon>
        <taxon>Pantevenvirales</taxon>
        <taxon>Straboviridae</taxon>
        <taxon>Tevenvirinae</taxon>
        <taxon>Gelderlandvirus</taxon>
        <taxon>Gelderlandvirus s16</taxon>
    </lineage>
</organism>
<reference evidence="1 2" key="1">
    <citation type="journal article" date="2013" name="Mol. Microbiol.">
        <title>Long tail fibres of the novel broad-host-range T-even bacteriophage S16 specifically recognize Salmonella OmpC.</title>
        <authorList>
            <person name="Marti R."/>
            <person name="Zurfluh K."/>
            <person name="Hagens S."/>
            <person name="Pianezzi J."/>
            <person name="Klumpp J."/>
            <person name="Loessner M.J."/>
        </authorList>
    </citation>
    <scope>NUCLEOTIDE SEQUENCE [LARGE SCALE GENOMIC DNA]</scope>
</reference>
<dbReference type="Proteomes" id="UP000011284">
    <property type="component" value="Segment"/>
</dbReference>
<accession>M1EAP3</accession>
<proteinExistence type="predicted"/>
<protein>
    <submittedName>
        <fullName evidence="1">Uncharacterized protein</fullName>
    </submittedName>
</protein>
<dbReference type="GeneID" id="14675239"/>
<sequence length="193" mass="22519">MPMYKRLLRTRLRLSLFLKLDSRVKAINMKVKYENQRRKAKARNIEWLFTYESWLNWWISTGKLEKRGNKAQQYCMCRIGDSGPYSIENVYCATNSQNNKDLHTNGKRVDTRTKEQLYLAGVKLGKAGSAKAKIRGLELSTSQLNLIKDVDKTKFGWVSDVSKILKISHSQVKRLVDKYYDGEVYRRKTISEA</sequence>
<keyword evidence="2" id="KW-1185">Reference proteome</keyword>
<dbReference type="RefSeq" id="YP_007501166.1">
    <property type="nucleotide sequence ID" value="NC_020416.1"/>
</dbReference>
<dbReference type="EMBL" id="HQ331142">
    <property type="protein sequence ID" value="AEO97077.1"/>
    <property type="molecule type" value="Genomic_DNA"/>
</dbReference>
<evidence type="ECO:0000313" key="2">
    <source>
        <dbReference type="Proteomes" id="UP000011284"/>
    </source>
</evidence>
<name>M1EAP3_BPS16</name>